<evidence type="ECO:0008006" key="5">
    <source>
        <dbReference type="Google" id="ProtNLM"/>
    </source>
</evidence>
<comment type="caution">
    <text evidence="3">The sequence shown here is derived from an EMBL/GenBank/DDBJ whole genome shotgun (WGS) entry which is preliminary data.</text>
</comment>
<keyword evidence="2" id="KW-0812">Transmembrane</keyword>
<dbReference type="Proteomes" id="UP000823616">
    <property type="component" value="Unassembled WGS sequence"/>
</dbReference>
<accession>A0A9D9EMZ0</accession>
<feature type="transmembrane region" description="Helical" evidence="2">
    <location>
        <begin position="115"/>
        <end position="133"/>
    </location>
</feature>
<protein>
    <recommendedName>
        <fullName evidence="5">Zinc-finger domain-containing protein</fullName>
    </recommendedName>
</protein>
<keyword evidence="2" id="KW-1133">Transmembrane helix</keyword>
<evidence type="ECO:0000313" key="4">
    <source>
        <dbReference type="Proteomes" id="UP000823616"/>
    </source>
</evidence>
<keyword evidence="2" id="KW-0472">Membrane</keyword>
<evidence type="ECO:0000256" key="1">
    <source>
        <dbReference type="SAM" id="MobiDB-lite"/>
    </source>
</evidence>
<name>A0A9D9EMZ0_9SPIR</name>
<feature type="region of interest" description="Disordered" evidence="1">
    <location>
        <begin position="182"/>
        <end position="208"/>
    </location>
</feature>
<feature type="compositionally biased region" description="Polar residues" evidence="1">
    <location>
        <begin position="199"/>
        <end position="208"/>
    </location>
</feature>
<evidence type="ECO:0000256" key="2">
    <source>
        <dbReference type="SAM" id="Phobius"/>
    </source>
</evidence>
<proteinExistence type="predicted"/>
<feature type="region of interest" description="Disordered" evidence="1">
    <location>
        <begin position="53"/>
        <end position="80"/>
    </location>
</feature>
<reference evidence="3" key="1">
    <citation type="submission" date="2020-10" db="EMBL/GenBank/DDBJ databases">
        <authorList>
            <person name="Gilroy R."/>
        </authorList>
    </citation>
    <scope>NUCLEOTIDE SEQUENCE</scope>
    <source>
        <strain evidence="3">B3-4054</strain>
    </source>
</reference>
<reference evidence="3" key="2">
    <citation type="journal article" date="2021" name="PeerJ">
        <title>Extensive microbial diversity within the chicken gut microbiome revealed by metagenomics and culture.</title>
        <authorList>
            <person name="Gilroy R."/>
            <person name="Ravi A."/>
            <person name="Getino M."/>
            <person name="Pursley I."/>
            <person name="Horton D.L."/>
            <person name="Alikhan N.F."/>
            <person name="Baker D."/>
            <person name="Gharbi K."/>
            <person name="Hall N."/>
            <person name="Watson M."/>
            <person name="Adriaenssens E.M."/>
            <person name="Foster-Nyarko E."/>
            <person name="Jarju S."/>
            <person name="Secka A."/>
            <person name="Antonio M."/>
            <person name="Oren A."/>
            <person name="Chaudhuri R.R."/>
            <person name="La Ragione R."/>
            <person name="Hildebrand F."/>
            <person name="Pallen M.J."/>
        </authorList>
    </citation>
    <scope>NUCLEOTIDE SEQUENCE</scope>
    <source>
        <strain evidence="3">B3-4054</strain>
    </source>
</reference>
<feature type="compositionally biased region" description="Basic and acidic residues" evidence="1">
    <location>
        <begin position="57"/>
        <end position="68"/>
    </location>
</feature>
<sequence>MRKKDKCRKYFNRFLAMDKNEILPLCVSLHLLTCVKCRTAVRSMTVAEDLLQQKMGENTRRTKPRTENPAEEEQNTRRSCTAADPVVQAALRRLEEAGLVYSGTPVTGRVSLGKWIAGGFLLILCLAAFPFTYPGQWAAKTFAVYFILPFYLLTGTAVAVYISVFIGSNMDFFVKKIRKGIRSGSGPGARKNRTGRTADINSKATQDS</sequence>
<feature type="transmembrane region" description="Helical" evidence="2">
    <location>
        <begin position="145"/>
        <end position="166"/>
    </location>
</feature>
<gene>
    <name evidence="3" type="ORF">IAA96_08210</name>
</gene>
<evidence type="ECO:0000313" key="3">
    <source>
        <dbReference type="EMBL" id="MBO8451071.1"/>
    </source>
</evidence>
<dbReference type="EMBL" id="JADIMS010000153">
    <property type="protein sequence ID" value="MBO8451071.1"/>
    <property type="molecule type" value="Genomic_DNA"/>
</dbReference>
<organism evidence="3 4">
    <name type="scientific">Candidatus Avitreponema avistercoris</name>
    <dbReference type="NCBI Taxonomy" id="2840705"/>
    <lineage>
        <taxon>Bacteria</taxon>
        <taxon>Pseudomonadati</taxon>
        <taxon>Spirochaetota</taxon>
        <taxon>Spirochaetia</taxon>
        <taxon>Spirochaetales</taxon>
        <taxon>Candidatus Avitreponema</taxon>
    </lineage>
</organism>
<dbReference type="AlphaFoldDB" id="A0A9D9EMZ0"/>